<dbReference type="SUPFAM" id="SSF50800">
    <property type="entry name" value="PK beta-barrel domain-like"/>
    <property type="match status" value="1"/>
</dbReference>
<feature type="domain" description="MOSC" evidence="1">
    <location>
        <begin position="33"/>
        <end position="167"/>
    </location>
</feature>
<dbReference type="RefSeq" id="WP_378614103.1">
    <property type="nucleotide sequence ID" value="NZ_JBHSAX010000017.1"/>
</dbReference>
<dbReference type="PANTHER" id="PTHR30212:SF2">
    <property type="entry name" value="PROTEIN YIIM"/>
    <property type="match status" value="1"/>
</dbReference>
<comment type="caution">
    <text evidence="2">The sequence shown here is derived from an EMBL/GenBank/DDBJ whole genome shotgun (WGS) entry which is preliminary data.</text>
</comment>
<dbReference type="InterPro" id="IPR052353">
    <property type="entry name" value="Benzoxazolinone_Detox_Enz"/>
</dbReference>
<evidence type="ECO:0000259" key="1">
    <source>
        <dbReference type="PROSITE" id="PS51340"/>
    </source>
</evidence>
<organism evidence="2 3">
    <name type="scientific">Nocardia jiangsuensis</name>
    <dbReference type="NCBI Taxonomy" id="1691563"/>
    <lineage>
        <taxon>Bacteria</taxon>
        <taxon>Bacillati</taxon>
        <taxon>Actinomycetota</taxon>
        <taxon>Actinomycetes</taxon>
        <taxon>Mycobacteriales</taxon>
        <taxon>Nocardiaceae</taxon>
        <taxon>Nocardia</taxon>
    </lineage>
</organism>
<dbReference type="EMBL" id="JBHSAX010000017">
    <property type="protein sequence ID" value="MFC3964343.1"/>
    <property type="molecule type" value="Genomic_DNA"/>
</dbReference>
<evidence type="ECO:0000313" key="3">
    <source>
        <dbReference type="Proteomes" id="UP001595696"/>
    </source>
</evidence>
<name>A0ABV8DWM4_9NOCA</name>
<gene>
    <name evidence="2" type="ORF">ACFO0B_20345</name>
</gene>
<evidence type="ECO:0000313" key="2">
    <source>
        <dbReference type="EMBL" id="MFC3964343.1"/>
    </source>
</evidence>
<proteinExistence type="predicted"/>
<dbReference type="Proteomes" id="UP001595696">
    <property type="component" value="Unassembled WGS sequence"/>
</dbReference>
<keyword evidence="3" id="KW-1185">Reference proteome</keyword>
<dbReference type="InterPro" id="IPR005302">
    <property type="entry name" value="MoCF_Sase_C"/>
</dbReference>
<accession>A0ABV8DWM4</accession>
<reference evidence="3" key="1">
    <citation type="journal article" date="2019" name="Int. J. Syst. Evol. Microbiol.">
        <title>The Global Catalogue of Microorganisms (GCM) 10K type strain sequencing project: providing services to taxonomists for standard genome sequencing and annotation.</title>
        <authorList>
            <consortium name="The Broad Institute Genomics Platform"/>
            <consortium name="The Broad Institute Genome Sequencing Center for Infectious Disease"/>
            <person name="Wu L."/>
            <person name="Ma J."/>
        </authorList>
    </citation>
    <scope>NUCLEOTIDE SEQUENCE [LARGE SCALE GENOMIC DNA]</scope>
    <source>
        <strain evidence="3">CGMCC 4.7330</strain>
    </source>
</reference>
<dbReference type="InterPro" id="IPR011037">
    <property type="entry name" value="Pyrv_Knase-like_insert_dom_sf"/>
</dbReference>
<dbReference type="Gene3D" id="2.40.33.20">
    <property type="entry name" value="PK beta-barrel domain-like"/>
    <property type="match status" value="1"/>
</dbReference>
<dbReference type="PANTHER" id="PTHR30212">
    <property type="entry name" value="PROTEIN YIIM"/>
    <property type="match status" value="1"/>
</dbReference>
<dbReference type="PROSITE" id="PS51340">
    <property type="entry name" value="MOSC"/>
    <property type="match status" value="1"/>
</dbReference>
<sequence length="219" mass="24147">MRSGDTGRVLAVCVVHAELEVPGRVGRSAIDKRPVEGRVEVGPLGLAGDHVCNTEHHGGLNQAVYAYADDDARRWEQELGRVLPHGWFGENLRVDGLPLSDAVLGARLRIGTTLLEVSAPRVPCATFQHWSGERQWVKRFALRSDTGCYFRLLEAGTVGAGDEVLVEYVPEHGITVRDVFTGADPDRLTRLLELEPTASDDIRMQVDRHTRRHAREAAG</sequence>
<dbReference type="Pfam" id="PF03473">
    <property type="entry name" value="MOSC"/>
    <property type="match status" value="1"/>
</dbReference>
<protein>
    <submittedName>
        <fullName evidence="2">MOSC domain-containing protein</fullName>
    </submittedName>
</protein>